<dbReference type="EMBL" id="KF891883">
    <property type="protein sequence ID" value="AIW01416.1"/>
    <property type="molecule type" value="Genomic_DNA"/>
</dbReference>
<sequence length="114" mass="12949">MKKALGLMHSKDSFKLQRLNEGKDRCMGIYTLLSRMYDDIICDNVGHVHHRSHVRHSRSRTHGRCTRSVEVTAHATGARASGHVGHWCRVHAVVDRIRFKACASSTFLQCKKVP</sequence>
<name>A0A0R5RHK1_NPVSF</name>
<accession>A0A0R5RHK1</accession>
<evidence type="ECO:0000313" key="1">
    <source>
        <dbReference type="EMBL" id="AIW01416.1"/>
    </source>
</evidence>
<reference evidence="1" key="2">
    <citation type="journal article" date="2015" name="BMC Genomics">
        <title>Evidence of recent interspecies horizontal gene transfer regarding nucleopolyhedrovirus infection of Spodoptera frugiperda.</title>
        <authorList>
            <person name="Barrera G.P."/>
            <person name="Belaich M.N."/>
            <person name="Patarroyo M.A."/>
            <person name="Villamizar L.F."/>
            <person name="Ghiringhelli P.D."/>
        </authorList>
    </citation>
    <scope>NUCLEOTIDE SEQUENCE</scope>
    <source>
        <strain evidence="1">Colombian</strain>
    </source>
</reference>
<proteinExistence type="predicted"/>
<reference evidence="1" key="1">
    <citation type="submission" date="2013-11" db="EMBL/GenBank/DDBJ databases">
        <authorList>
            <person name="Hoang H.T."/>
            <person name="Killian M.L."/>
            <person name="Madson D.M."/>
            <person name="Arruda P.H.E."/>
            <person name="Sun D."/>
            <person name="Schwartz K.J."/>
            <person name="Yoon K."/>
        </authorList>
    </citation>
    <scope>NUCLEOTIDE SEQUENCE</scope>
    <source>
        <strain evidence="1">Colombian</strain>
    </source>
</reference>
<organismHost>
    <name type="scientific">Lepidoptera</name>
    <name type="common">moths &amp; butterflies</name>
    <dbReference type="NCBI Taxonomy" id="7088"/>
</organismHost>
<protein>
    <submittedName>
        <fullName evidence="1">Uncharacterized protein</fullName>
    </submittedName>
</protein>
<organism evidence="1">
    <name type="scientific">Spodoptera frugiperda nuclear polyhedrosis virus</name>
    <name type="common">SfNPV</name>
    <dbReference type="NCBI Taxonomy" id="10455"/>
    <lineage>
        <taxon>Viruses</taxon>
        <taxon>Viruses incertae sedis</taxon>
        <taxon>Naldaviricetes</taxon>
        <taxon>Lefavirales</taxon>
        <taxon>Baculoviridae</taxon>
        <taxon>Alphabaculovirus</taxon>
        <taxon>Alphabaculovirus spofrugiperdae</taxon>
    </lineage>
</organism>